<dbReference type="AlphaFoldDB" id="A0A6A6KVJ3"/>
<evidence type="ECO:0000313" key="1">
    <source>
        <dbReference type="EMBL" id="KAF2293032.1"/>
    </source>
</evidence>
<protein>
    <submittedName>
        <fullName evidence="1">Uncharacterized protein</fullName>
    </submittedName>
</protein>
<keyword evidence="2" id="KW-1185">Reference proteome</keyword>
<comment type="caution">
    <text evidence="1">The sequence shown here is derived from an EMBL/GenBank/DDBJ whole genome shotgun (WGS) entry which is preliminary data.</text>
</comment>
<evidence type="ECO:0000313" key="2">
    <source>
        <dbReference type="Proteomes" id="UP000467840"/>
    </source>
</evidence>
<dbReference type="EMBL" id="JAAGAX010000014">
    <property type="protein sequence ID" value="KAF2293032.1"/>
    <property type="molecule type" value="Genomic_DNA"/>
</dbReference>
<sequence length="207" mass="22311">MSSWVCFFKPSGSCIDQNSFANDPSNSSSLVISYGIEEYIVEENDGGEGCSLNEAAPVMHQASSVVVSGLRASVGLKRYPSNHRITEYIVEENNGGEVCSLDGMCLYYKKRSPKDEQLGARCVLALEAAPIMHQPSSVVASGLEAGVGPSDIHQTIGVNVEYIVEENDGGKGCSLDGKHLYCKRRALEDEQLGARLMVALEVAHVMH</sequence>
<dbReference type="Proteomes" id="UP000467840">
    <property type="component" value="Chromosome 13"/>
</dbReference>
<accession>A0A6A6KVJ3</accession>
<gene>
    <name evidence="1" type="ORF">GH714_035521</name>
</gene>
<proteinExistence type="predicted"/>
<organism evidence="1 2">
    <name type="scientific">Hevea brasiliensis</name>
    <name type="common">Para rubber tree</name>
    <name type="synonym">Siphonia brasiliensis</name>
    <dbReference type="NCBI Taxonomy" id="3981"/>
    <lineage>
        <taxon>Eukaryota</taxon>
        <taxon>Viridiplantae</taxon>
        <taxon>Streptophyta</taxon>
        <taxon>Embryophyta</taxon>
        <taxon>Tracheophyta</taxon>
        <taxon>Spermatophyta</taxon>
        <taxon>Magnoliopsida</taxon>
        <taxon>eudicotyledons</taxon>
        <taxon>Gunneridae</taxon>
        <taxon>Pentapetalae</taxon>
        <taxon>rosids</taxon>
        <taxon>fabids</taxon>
        <taxon>Malpighiales</taxon>
        <taxon>Euphorbiaceae</taxon>
        <taxon>Crotonoideae</taxon>
        <taxon>Micrandreae</taxon>
        <taxon>Hevea</taxon>
    </lineage>
</organism>
<reference evidence="1 2" key="1">
    <citation type="journal article" date="2020" name="Mol. Plant">
        <title>The Chromosome-Based Rubber Tree Genome Provides New Insights into Spurge Genome Evolution and Rubber Biosynthesis.</title>
        <authorList>
            <person name="Liu J."/>
            <person name="Shi C."/>
            <person name="Shi C.C."/>
            <person name="Li W."/>
            <person name="Zhang Q.J."/>
            <person name="Zhang Y."/>
            <person name="Li K."/>
            <person name="Lu H.F."/>
            <person name="Shi C."/>
            <person name="Zhu S.T."/>
            <person name="Xiao Z.Y."/>
            <person name="Nan H."/>
            <person name="Yue Y."/>
            <person name="Zhu X.G."/>
            <person name="Wu Y."/>
            <person name="Hong X.N."/>
            <person name="Fan G.Y."/>
            <person name="Tong Y."/>
            <person name="Zhang D."/>
            <person name="Mao C.L."/>
            <person name="Liu Y.L."/>
            <person name="Hao S.J."/>
            <person name="Liu W.Q."/>
            <person name="Lv M.Q."/>
            <person name="Zhang H.B."/>
            <person name="Liu Y."/>
            <person name="Hu-Tang G.R."/>
            <person name="Wang J.P."/>
            <person name="Wang J.H."/>
            <person name="Sun Y.H."/>
            <person name="Ni S.B."/>
            <person name="Chen W.B."/>
            <person name="Zhang X.C."/>
            <person name="Jiao Y.N."/>
            <person name="Eichler E.E."/>
            <person name="Li G.H."/>
            <person name="Liu X."/>
            <person name="Gao L.Z."/>
        </authorList>
    </citation>
    <scope>NUCLEOTIDE SEQUENCE [LARGE SCALE GENOMIC DNA]</scope>
    <source>
        <strain evidence="2">cv. GT1</strain>
        <tissue evidence="1">Leaf</tissue>
    </source>
</reference>
<name>A0A6A6KVJ3_HEVBR</name>